<proteinExistence type="predicted"/>
<sequence length="169" mass="19335">MAAWIAGLPAERKDALLLRVIEEDAASVRWELLGEFGGERSGRETETGRTVAELLDNAAARRHAREQQETARRAEEQARREQEHRRAQELPEPARPGSRRRVRRGGGLHRHQEAPRIRPGRRAPARPARLTLRDEHASAFTQRLTHLRERHQGKHSLIKRLNDAGLMAE</sequence>
<evidence type="ECO:0000313" key="3">
    <source>
        <dbReference type="Proteomes" id="UP001589568"/>
    </source>
</evidence>
<comment type="caution">
    <text evidence="2">The sequence shown here is derived from an EMBL/GenBank/DDBJ whole genome shotgun (WGS) entry which is preliminary data.</text>
</comment>
<protein>
    <recommendedName>
        <fullName evidence="4">PE-PGRS family protein</fullName>
    </recommendedName>
</protein>
<feature type="region of interest" description="Disordered" evidence="1">
    <location>
        <begin position="37"/>
        <end position="134"/>
    </location>
</feature>
<feature type="compositionally biased region" description="Basic and acidic residues" evidence="1">
    <location>
        <begin position="37"/>
        <end position="47"/>
    </location>
</feature>
<keyword evidence="3" id="KW-1185">Reference proteome</keyword>
<organism evidence="2 3">
    <name type="scientific">Nonomuraea salmonea</name>
    <dbReference type="NCBI Taxonomy" id="46181"/>
    <lineage>
        <taxon>Bacteria</taxon>
        <taxon>Bacillati</taxon>
        <taxon>Actinomycetota</taxon>
        <taxon>Actinomycetes</taxon>
        <taxon>Streptosporangiales</taxon>
        <taxon>Streptosporangiaceae</taxon>
        <taxon>Nonomuraea</taxon>
    </lineage>
</organism>
<evidence type="ECO:0000256" key="1">
    <source>
        <dbReference type="SAM" id="MobiDB-lite"/>
    </source>
</evidence>
<accession>A0ABV5P1I5</accession>
<gene>
    <name evidence="2" type="ORF">ACFFR3_43625</name>
</gene>
<dbReference type="Proteomes" id="UP001589568">
    <property type="component" value="Unassembled WGS sequence"/>
</dbReference>
<dbReference type="EMBL" id="JBHMCF010000050">
    <property type="protein sequence ID" value="MFB9476425.1"/>
    <property type="molecule type" value="Genomic_DNA"/>
</dbReference>
<feature type="compositionally biased region" description="Basic and acidic residues" evidence="1">
    <location>
        <begin position="65"/>
        <end position="89"/>
    </location>
</feature>
<evidence type="ECO:0008006" key="4">
    <source>
        <dbReference type="Google" id="ProtNLM"/>
    </source>
</evidence>
<name>A0ABV5P1I5_9ACTN</name>
<evidence type="ECO:0000313" key="2">
    <source>
        <dbReference type="EMBL" id="MFB9476425.1"/>
    </source>
</evidence>
<feature type="compositionally biased region" description="Basic residues" evidence="1">
    <location>
        <begin position="97"/>
        <end position="109"/>
    </location>
</feature>
<dbReference type="RefSeq" id="WP_345391548.1">
    <property type="nucleotide sequence ID" value="NZ_BAAAXS010000001.1"/>
</dbReference>
<reference evidence="2 3" key="1">
    <citation type="submission" date="2024-09" db="EMBL/GenBank/DDBJ databases">
        <authorList>
            <person name="Sun Q."/>
            <person name="Mori K."/>
        </authorList>
    </citation>
    <scope>NUCLEOTIDE SEQUENCE [LARGE SCALE GENOMIC DNA]</scope>
    <source>
        <strain evidence="2 3">JCM 3324</strain>
    </source>
</reference>